<evidence type="ECO:0000313" key="2">
    <source>
        <dbReference type="EMBL" id="EAT15997.1"/>
    </source>
</evidence>
<sequence length="241" mass="25663">MQVLSAKGYDVYGMTNRSVSQLSSVTDQSQASSAGSSTVQDSVTLSPQARELAASQATSQVKTAATATFNTNKGDVEMDIEAYFSPKQNSFSGGIDSLPPFLFPTENNINALAKHISSTMPGLMSDYGIPVAPETIQYDTKGQLVLPNDYPYAEEFTQMLDENPSFAREMSTVNALSSHLAGMQRAAEFQEASEGMSDSEIAALMNQYSDLFDGQHSAGDFSLGFSADGSLQVSVNGAQIV</sequence>
<dbReference type="OrthoDB" id="9180803at2"/>
<protein>
    <submittedName>
        <fullName evidence="2">Uncharacterized protein</fullName>
    </submittedName>
</protein>
<dbReference type="RefSeq" id="WP_005999854.1">
    <property type="nucleotide sequence ID" value="NZ_AAEW02000007.1"/>
</dbReference>
<reference evidence="2" key="1">
    <citation type="submission" date="2006-05" db="EMBL/GenBank/DDBJ databases">
        <title>Annotation of the draft genome assembly of Desulfuromonas acetoxidans DSM 684.</title>
        <authorList>
            <consortium name="US DOE Joint Genome Institute (JGI-ORNL)"/>
            <person name="Larimer F."/>
            <person name="Land M."/>
            <person name="Hauser L."/>
        </authorList>
    </citation>
    <scope>NUCLEOTIDE SEQUENCE [LARGE SCALE GENOMIC DNA]</scope>
    <source>
        <strain evidence="2">DSM 684</strain>
    </source>
</reference>
<gene>
    <name evidence="2" type="ORF">Dace_2297</name>
</gene>
<keyword evidence="3" id="KW-1185">Reference proteome</keyword>
<dbReference type="Proteomes" id="UP000005695">
    <property type="component" value="Unassembled WGS sequence"/>
</dbReference>
<feature type="region of interest" description="Disordered" evidence="1">
    <location>
        <begin position="23"/>
        <end position="44"/>
    </location>
</feature>
<organism evidence="2 3">
    <name type="scientific">Desulfuromonas acetoxidans (strain DSM 684 / 11070)</name>
    <dbReference type="NCBI Taxonomy" id="281689"/>
    <lineage>
        <taxon>Bacteria</taxon>
        <taxon>Pseudomonadati</taxon>
        <taxon>Thermodesulfobacteriota</taxon>
        <taxon>Desulfuromonadia</taxon>
        <taxon>Desulfuromonadales</taxon>
        <taxon>Desulfuromonadaceae</taxon>
        <taxon>Desulfuromonas</taxon>
    </lineage>
</organism>
<proteinExistence type="predicted"/>
<comment type="caution">
    <text evidence="2">The sequence shown here is derived from an EMBL/GenBank/DDBJ whole genome shotgun (WGS) entry which is preliminary data.</text>
</comment>
<evidence type="ECO:0000256" key="1">
    <source>
        <dbReference type="SAM" id="MobiDB-lite"/>
    </source>
</evidence>
<name>Q1K0E4_DESA6</name>
<reference evidence="2" key="2">
    <citation type="submission" date="2006-05" db="EMBL/GenBank/DDBJ databases">
        <title>Sequencing of the draft genome and assembly of Desulfuromonas acetoxidans DSM 684.</title>
        <authorList>
            <consortium name="US DOE Joint Genome Institute (JGI-PGF)"/>
            <person name="Copeland A."/>
            <person name="Lucas S."/>
            <person name="Lapidus A."/>
            <person name="Barry K."/>
            <person name="Detter J.C."/>
            <person name="Glavina del Rio T."/>
            <person name="Hammon N."/>
            <person name="Israni S."/>
            <person name="Dalin E."/>
            <person name="Tice H."/>
            <person name="Bruce D."/>
            <person name="Pitluck S."/>
            <person name="Richardson P."/>
        </authorList>
    </citation>
    <scope>NUCLEOTIDE SEQUENCE [LARGE SCALE GENOMIC DNA]</scope>
    <source>
        <strain evidence="2">DSM 684</strain>
    </source>
</reference>
<dbReference type="EMBL" id="AAEW02000007">
    <property type="protein sequence ID" value="EAT15997.1"/>
    <property type="molecule type" value="Genomic_DNA"/>
</dbReference>
<dbReference type="AlphaFoldDB" id="Q1K0E4"/>
<evidence type="ECO:0000313" key="3">
    <source>
        <dbReference type="Proteomes" id="UP000005695"/>
    </source>
</evidence>
<accession>Q1K0E4</accession>